<keyword evidence="3 6" id="KW-0812">Transmembrane</keyword>
<keyword evidence="4 6" id="KW-1133">Transmembrane helix</keyword>
<evidence type="ECO:0000256" key="5">
    <source>
        <dbReference type="ARBA" id="ARBA00023136"/>
    </source>
</evidence>
<feature type="transmembrane region" description="Helical" evidence="6">
    <location>
        <begin position="97"/>
        <end position="121"/>
    </location>
</feature>
<dbReference type="PANTHER" id="PTHR43461:SF1">
    <property type="entry name" value="TRANSMEMBRANE PROTEIN 256"/>
    <property type="match status" value="1"/>
</dbReference>
<dbReference type="Pfam" id="PF04241">
    <property type="entry name" value="DUF423"/>
    <property type="match status" value="1"/>
</dbReference>
<protein>
    <recommendedName>
        <fullName evidence="9">DUF423 domain-containing protein</fullName>
    </recommendedName>
</protein>
<evidence type="ECO:0000256" key="2">
    <source>
        <dbReference type="ARBA" id="ARBA00009694"/>
    </source>
</evidence>
<evidence type="ECO:0000256" key="4">
    <source>
        <dbReference type="ARBA" id="ARBA00022989"/>
    </source>
</evidence>
<evidence type="ECO:0000313" key="8">
    <source>
        <dbReference type="Proteomes" id="UP000290287"/>
    </source>
</evidence>
<dbReference type="OrthoDB" id="9802121at2"/>
<accession>A0A4Q0YNS2</accession>
<evidence type="ECO:0000256" key="1">
    <source>
        <dbReference type="ARBA" id="ARBA00004141"/>
    </source>
</evidence>
<comment type="caution">
    <text evidence="7">The sequence shown here is derived from an EMBL/GenBank/DDBJ whole genome shotgun (WGS) entry which is preliminary data.</text>
</comment>
<comment type="subcellular location">
    <subcellularLocation>
        <location evidence="1">Membrane</location>
        <topology evidence="1">Multi-pass membrane protein</topology>
    </subcellularLocation>
</comment>
<feature type="transmembrane region" description="Helical" evidence="6">
    <location>
        <begin position="71"/>
        <end position="91"/>
    </location>
</feature>
<keyword evidence="5 6" id="KW-0472">Membrane</keyword>
<evidence type="ECO:0000256" key="3">
    <source>
        <dbReference type="ARBA" id="ARBA00022692"/>
    </source>
</evidence>
<dbReference type="GO" id="GO:0005886">
    <property type="term" value="C:plasma membrane"/>
    <property type="evidence" value="ECO:0007669"/>
    <property type="project" value="TreeGrafter"/>
</dbReference>
<evidence type="ECO:0000313" key="7">
    <source>
        <dbReference type="EMBL" id="RXJ72526.1"/>
    </source>
</evidence>
<comment type="similarity">
    <text evidence="2">Belongs to the UPF0382 family.</text>
</comment>
<dbReference type="EMBL" id="PEIB01000019">
    <property type="protein sequence ID" value="RXJ72526.1"/>
    <property type="molecule type" value="Genomic_DNA"/>
</dbReference>
<dbReference type="AlphaFoldDB" id="A0A4Q0YNS2"/>
<evidence type="ECO:0008006" key="9">
    <source>
        <dbReference type="Google" id="ProtNLM"/>
    </source>
</evidence>
<reference evidence="7 8" key="1">
    <citation type="submission" date="2017-10" db="EMBL/GenBank/DDBJ databases">
        <title>Nyctiphanis sp. nov., isolated from the stomach of the euphausiid Nyctiphanes simplex (Hansen, 1911) in the Gulf of California.</title>
        <authorList>
            <person name="Gomez-Gil B."/>
            <person name="Aguilar-Mendez M."/>
            <person name="Lopez-Cortes A."/>
            <person name="Gomez-Gutierrez J."/>
            <person name="Roque A."/>
            <person name="Lang E."/>
            <person name="Gonzalez-Castillo A."/>
        </authorList>
    </citation>
    <scope>NUCLEOTIDE SEQUENCE [LARGE SCALE GENOMIC DNA]</scope>
    <source>
        <strain evidence="7 8">CAIM 600</strain>
    </source>
</reference>
<dbReference type="PANTHER" id="PTHR43461">
    <property type="entry name" value="TRANSMEMBRANE PROTEIN 256"/>
    <property type="match status" value="1"/>
</dbReference>
<proteinExistence type="inferred from homology"/>
<feature type="transmembrane region" description="Helical" evidence="6">
    <location>
        <begin position="48"/>
        <end position="64"/>
    </location>
</feature>
<dbReference type="Proteomes" id="UP000290287">
    <property type="component" value="Unassembled WGS sequence"/>
</dbReference>
<organism evidence="7 8">
    <name type="scientific">Veronia nyctiphanis</name>
    <dbReference type="NCBI Taxonomy" id="1278244"/>
    <lineage>
        <taxon>Bacteria</taxon>
        <taxon>Pseudomonadati</taxon>
        <taxon>Pseudomonadota</taxon>
        <taxon>Gammaproteobacteria</taxon>
        <taxon>Vibrionales</taxon>
        <taxon>Vibrionaceae</taxon>
        <taxon>Veronia</taxon>
    </lineage>
</organism>
<dbReference type="RefSeq" id="WP_129122990.1">
    <property type="nucleotide sequence ID" value="NZ_PEIB01000019.1"/>
</dbReference>
<name>A0A4Q0YNS2_9GAMM</name>
<evidence type="ECO:0000256" key="6">
    <source>
        <dbReference type="SAM" id="Phobius"/>
    </source>
</evidence>
<keyword evidence="8" id="KW-1185">Reference proteome</keyword>
<sequence>MRATKIIALGCVFSALSVMIGAFAAHGLKAHLSDYSLSIIRTGVQYQFWHSLALLALGSVLLRIDAPRLILSAKLLVAGIVFFSGSLYGLALTGANWLGPITPIGGVFFIAGWLIAAWSLWRHE</sequence>
<dbReference type="InterPro" id="IPR006696">
    <property type="entry name" value="DUF423"/>
</dbReference>
<gene>
    <name evidence="7" type="ORF">CS022_15175</name>
</gene>